<dbReference type="EMBL" id="JFHC01000043">
    <property type="protein sequence ID" value="KDR40306.1"/>
    <property type="molecule type" value="Genomic_DNA"/>
</dbReference>
<dbReference type="RefSeq" id="WP_035942274.1">
    <property type="nucleotide sequence ID" value="NZ_CADFFX010000007.1"/>
</dbReference>
<sequence length="220" mass="23490">MPGPGAIIDLICKASPVQESAKKRTEALLIMSACVGAVTLARAVSDPKLSEQILEGALSEILDMLSPRRSMRNSLSQFRAQTSAQKAEKAPRIQTPEESLPQCHPGGEPDLKGSSPSNAFRAASSSDMAAAALANIKAGAAASFMLLHRTHSFKSLIRGTVVVEERFQECVELDGQFLRSALSECPKPIESFGPIRVLRPMVCHSDLSKTAICCCGQAVR</sequence>
<reference evidence="2 3" key="1">
    <citation type="submission" date="2014-03" db="EMBL/GenBank/DDBJ databases">
        <title>Draft Genome Sequences of Four Burkholderia Strains.</title>
        <authorList>
            <person name="Liu X.Y."/>
            <person name="Li C.X."/>
            <person name="Xu J.H."/>
        </authorList>
    </citation>
    <scope>NUCLEOTIDE SEQUENCE [LARGE SCALE GENOMIC DNA]</scope>
    <source>
        <strain evidence="2 3">DSM 50014</strain>
    </source>
</reference>
<dbReference type="Proteomes" id="UP000027466">
    <property type="component" value="Unassembled WGS sequence"/>
</dbReference>
<protein>
    <submittedName>
        <fullName evidence="2">Uncharacterized protein</fullName>
    </submittedName>
</protein>
<organism evidence="2 3">
    <name type="scientific">Caballeronia glathei</name>
    <dbReference type="NCBI Taxonomy" id="60547"/>
    <lineage>
        <taxon>Bacteria</taxon>
        <taxon>Pseudomonadati</taxon>
        <taxon>Pseudomonadota</taxon>
        <taxon>Betaproteobacteria</taxon>
        <taxon>Burkholderiales</taxon>
        <taxon>Burkholderiaceae</taxon>
        <taxon>Caballeronia</taxon>
    </lineage>
</organism>
<dbReference type="SUPFAM" id="SSF48498">
    <property type="entry name" value="Tetracyclin repressor-like, C-terminal domain"/>
    <property type="match status" value="1"/>
</dbReference>
<gene>
    <name evidence="2" type="ORF">BG61_26710</name>
</gene>
<evidence type="ECO:0000256" key="1">
    <source>
        <dbReference type="SAM" id="MobiDB-lite"/>
    </source>
</evidence>
<accession>A0A069PSN3</accession>
<proteinExistence type="predicted"/>
<name>A0A069PSN3_9BURK</name>
<dbReference type="AlphaFoldDB" id="A0A069PSN3"/>
<evidence type="ECO:0000313" key="2">
    <source>
        <dbReference type="EMBL" id="KDR40306.1"/>
    </source>
</evidence>
<dbReference type="Gene3D" id="1.10.357.10">
    <property type="entry name" value="Tetracycline Repressor, domain 2"/>
    <property type="match status" value="1"/>
</dbReference>
<feature type="compositionally biased region" description="Polar residues" evidence="1">
    <location>
        <begin position="73"/>
        <end position="85"/>
    </location>
</feature>
<dbReference type="InterPro" id="IPR036271">
    <property type="entry name" value="Tet_transcr_reg_TetR-rel_C_sf"/>
</dbReference>
<comment type="caution">
    <text evidence="2">The sequence shown here is derived from an EMBL/GenBank/DDBJ whole genome shotgun (WGS) entry which is preliminary data.</text>
</comment>
<evidence type="ECO:0000313" key="3">
    <source>
        <dbReference type="Proteomes" id="UP000027466"/>
    </source>
</evidence>
<keyword evidence="3" id="KW-1185">Reference proteome</keyword>
<feature type="region of interest" description="Disordered" evidence="1">
    <location>
        <begin position="73"/>
        <end position="120"/>
    </location>
</feature>